<accession>A0A0A9EZF3</accession>
<dbReference type="EMBL" id="GBRH01193532">
    <property type="protein sequence ID" value="JAE04364.1"/>
    <property type="molecule type" value="Transcribed_RNA"/>
</dbReference>
<organism evidence="1">
    <name type="scientific">Arundo donax</name>
    <name type="common">Giant reed</name>
    <name type="synonym">Donax arundinaceus</name>
    <dbReference type="NCBI Taxonomy" id="35708"/>
    <lineage>
        <taxon>Eukaryota</taxon>
        <taxon>Viridiplantae</taxon>
        <taxon>Streptophyta</taxon>
        <taxon>Embryophyta</taxon>
        <taxon>Tracheophyta</taxon>
        <taxon>Spermatophyta</taxon>
        <taxon>Magnoliopsida</taxon>
        <taxon>Liliopsida</taxon>
        <taxon>Poales</taxon>
        <taxon>Poaceae</taxon>
        <taxon>PACMAD clade</taxon>
        <taxon>Arundinoideae</taxon>
        <taxon>Arundineae</taxon>
        <taxon>Arundo</taxon>
    </lineage>
</organism>
<protein>
    <submittedName>
        <fullName evidence="1">Uncharacterized protein</fullName>
    </submittedName>
</protein>
<reference evidence="1" key="2">
    <citation type="journal article" date="2015" name="Data Brief">
        <title>Shoot transcriptome of the giant reed, Arundo donax.</title>
        <authorList>
            <person name="Barrero R.A."/>
            <person name="Guerrero F.D."/>
            <person name="Moolhuijzen P."/>
            <person name="Goolsby J.A."/>
            <person name="Tidwell J."/>
            <person name="Bellgard S.E."/>
            <person name="Bellgard M.I."/>
        </authorList>
    </citation>
    <scope>NUCLEOTIDE SEQUENCE</scope>
    <source>
        <tissue evidence="1">Shoot tissue taken approximately 20 cm above the soil surface</tissue>
    </source>
</reference>
<proteinExistence type="predicted"/>
<name>A0A0A9EZF3_ARUDO</name>
<sequence length="57" mass="5431">MLKRGRSTAASGGRVSTSPNCCCGGGIGPPGPGIMNGRGGIAPFISSAAAGLLGWEA</sequence>
<reference evidence="1" key="1">
    <citation type="submission" date="2014-09" db="EMBL/GenBank/DDBJ databases">
        <authorList>
            <person name="Magalhaes I.L.F."/>
            <person name="Oliveira U."/>
            <person name="Santos F.R."/>
            <person name="Vidigal T.H.D.A."/>
            <person name="Brescovit A.D."/>
            <person name="Santos A.J."/>
        </authorList>
    </citation>
    <scope>NUCLEOTIDE SEQUENCE</scope>
    <source>
        <tissue evidence="1">Shoot tissue taken approximately 20 cm above the soil surface</tissue>
    </source>
</reference>
<dbReference type="AlphaFoldDB" id="A0A0A9EZF3"/>
<evidence type="ECO:0000313" key="1">
    <source>
        <dbReference type="EMBL" id="JAE04364.1"/>
    </source>
</evidence>